<dbReference type="InterPro" id="IPR051906">
    <property type="entry name" value="TolC-like"/>
</dbReference>
<evidence type="ECO:0000256" key="5">
    <source>
        <dbReference type="ARBA" id="ARBA00022692"/>
    </source>
</evidence>
<protein>
    <submittedName>
        <fullName evidence="10">TolC family protein</fullName>
    </submittedName>
</protein>
<dbReference type="RefSeq" id="WP_186904596.1">
    <property type="nucleotide sequence ID" value="NZ_JACOGD010000008.1"/>
</dbReference>
<keyword evidence="5" id="KW-0812">Transmembrane</keyword>
<gene>
    <name evidence="10" type="ORF">H8K43_15050</name>
</gene>
<dbReference type="SUPFAM" id="SSF56954">
    <property type="entry name" value="Outer membrane efflux proteins (OEP)"/>
    <property type="match status" value="1"/>
</dbReference>
<feature type="signal peptide" evidence="9">
    <location>
        <begin position="1"/>
        <end position="33"/>
    </location>
</feature>
<evidence type="ECO:0000313" key="11">
    <source>
        <dbReference type="Proteomes" id="UP000654304"/>
    </source>
</evidence>
<feature type="coiled-coil region" evidence="8">
    <location>
        <begin position="351"/>
        <end position="403"/>
    </location>
</feature>
<dbReference type="InterPro" id="IPR003423">
    <property type="entry name" value="OMP_efflux"/>
</dbReference>
<feature type="chain" id="PRO_5046146865" evidence="9">
    <location>
        <begin position="34"/>
        <end position="460"/>
    </location>
</feature>
<evidence type="ECO:0000256" key="2">
    <source>
        <dbReference type="ARBA" id="ARBA00007613"/>
    </source>
</evidence>
<proteinExistence type="inferred from homology"/>
<evidence type="ECO:0000256" key="1">
    <source>
        <dbReference type="ARBA" id="ARBA00004442"/>
    </source>
</evidence>
<evidence type="ECO:0000313" key="10">
    <source>
        <dbReference type="EMBL" id="MBC3932994.1"/>
    </source>
</evidence>
<name>A0ABR7A833_9BURK</name>
<evidence type="ECO:0000256" key="6">
    <source>
        <dbReference type="ARBA" id="ARBA00023136"/>
    </source>
</evidence>
<comment type="subcellular location">
    <subcellularLocation>
        <location evidence="1">Cell outer membrane</location>
    </subcellularLocation>
</comment>
<keyword evidence="8" id="KW-0175">Coiled coil</keyword>
<evidence type="ECO:0000256" key="4">
    <source>
        <dbReference type="ARBA" id="ARBA00022452"/>
    </source>
</evidence>
<dbReference type="Pfam" id="PF02321">
    <property type="entry name" value="OEP"/>
    <property type="match status" value="1"/>
</dbReference>
<comment type="caution">
    <text evidence="10">The sequence shown here is derived from an EMBL/GenBank/DDBJ whole genome shotgun (WGS) entry which is preliminary data.</text>
</comment>
<evidence type="ECO:0000256" key="9">
    <source>
        <dbReference type="SAM" id="SignalP"/>
    </source>
</evidence>
<dbReference type="PANTHER" id="PTHR30026:SF20">
    <property type="entry name" value="OUTER MEMBRANE PROTEIN TOLC"/>
    <property type="match status" value="1"/>
</dbReference>
<keyword evidence="11" id="KW-1185">Reference proteome</keyword>
<keyword evidence="9" id="KW-0732">Signal</keyword>
<dbReference type="Gene3D" id="1.20.1600.10">
    <property type="entry name" value="Outer membrane efflux proteins (OEP)"/>
    <property type="match status" value="1"/>
</dbReference>
<reference evidence="10 11" key="1">
    <citation type="submission" date="2020-08" db="EMBL/GenBank/DDBJ databases">
        <title>Novel species isolated from subtropical streams in China.</title>
        <authorList>
            <person name="Lu H."/>
        </authorList>
    </citation>
    <scope>NUCLEOTIDE SEQUENCE [LARGE SCALE GENOMIC DNA]</scope>
    <source>
        <strain evidence="10 11">CY22W</strain>
    </source>
</reference>
<evidence type="ECO:0000256" key="3">
    <source>
        <dbReference type="ARBA" id="ARBA00022448"/>
    </source>
</evidence>
<evidence type="ECO:0000256" key="7">
    <source>
        <dbReference type="ARBA" id="ARBA00023237"/>
    </source>
</evidence>
<dbReference type="EMBL" id="JACOGD010000008">
    <property type="protein sequence ID" value="MBC3932994.1"/>
    <property type="molecule type" value="Genomic_DNA"/>
</dbReference>
<comment type="similarity">
    <text evidence="2">Belongs to the outer membrane factor (OMF) (TC 1.B.17) family.</text>
</comment>
<accession>A0ABR7A833</accession>
<evidence type="ECO:0000256" key="8">
    <source>
        <dbReference type="SAM" id="Coils"/>
    </source>
</evidence>
<keyword evidence="7" id="KW-0998">Cell outer membrane</keyword>
<dbReference type="PANTHER" id="PTHR30026">
    <property type="entry name" value="OUTER MEMBRANE PROTEIN TOLC"/>
    <property type="match status" value="1"/>
</dbReference>
<keyword evidence="3" id="KW-0813">Transport</keyword>
<keyword evidence="4" id="KW-1134">Transmembrane beta strand</keyword>
<dbReference type="Proteomes" id="UP000654304">
    <property type="component" value="Unassembled WGS sequence"/>
</dbReference>
<sequence length="460" mass="49489">MTTIPQRLRPHSTLLLYPTLLLSSVLTMPAAYAAVITDIAAPLTASDINAKPDTVLSQLSLAQALKIALAANRDLKLSQIAIDSAAAAKIIAGAAPNPTLTIQTAGMNPKLGIGAGTLRDKTVDTTFRIDQLIERGGKRDLRLQSATHLETSAKFDNEGQLRQLHLATSFAYFDLMAAQGKFSIANELRSIFRTTLSTADLRKKTGDIAGADAARVKVDAMRAENDARQAANDLFQAQSSLLSLLSAQSAPSDLRATDAWADIAAADAQLLYADIRPLIAQRADVKSAQARLDAALSARQLALAAKTRDVSVGLQFEHYPVSPTNTLGSGNSFGISVQIPLFARYAYQGEISLAEKNVDSAREILEKTKENARFELLNIQESARSAQEKVQRFQQELLQAARQSASAAEFAFKNGAIGVTDLLDARRIYRTTELDAINAQADYAKALSALRISIQEVTTP</sequence>
<organism evidence="10 11">
    <name type="scientific">Undibacterium curvum</name>
    <dbReference type="NCBI Taxonomy" id="2762294"/>
    <lineage>
        <taxon>Bacteria</taxon>
        <taxon>Pseudomonadati</taxon>
        <taxon>Pseudomonadota</taxon>
        <taxon>Betaproteobacteria</taxon>
        <taxon>Burkholderiales</taxon>
        <taxon>Oxalobacteraceae</taxon>
        <taxon>Undibacterium</taxon>
    </lineage>
</organism>
<keyword evidence="6" id="KW-0472">Membrane</keyword>